<comment type="caution">
    <text evidence="2">The sequence shown here is derived from an EMBL/GenBank/DDBJ whole genome shotgun (WGS) entry which is preliminary data.</text>
</comment>
<gene>
    <name evidence="2" type="ORF">Gohar_002613</name>
</gene>
<evidence type="ECO:0000313" key="3">
    <source>
        <dbReference type="Proteomes" id="UP000593560"/>
    </source>
</evidence>
<accession>A0A7J9HLM2</accession>
<reference evidence="2 3" key="1">
    <citation type="journal article" date="2019" name="Genome Biol. Evol.">
        <title>Insights into the evolution of the New World diploid cottons (Gossypium, subgenus Houzingenia) based on genome sequencing.</title>
        <authorList>
            <person name="Grover C.E."/>
            <person name="Arick M.A. 2nd"/>
            <person name="Thrash A."/>
            <person name="Conover J.L."/>
            <person name="Sanders W.S."/>
            <person name="Peterson D.G."/>
            <person name="Frelichowski J.E."/>
            <person name="Scheffler J.A."/>
            <person name="Scheffler B.E."/>
            <person name="Wendel J.F."/>
        </authorList>
    </citation>
    <scope>NUCLEOTIDE SEQUENCE [LARGE SCALE GENOMIC DNA]</scope>
    <source>
        <strain evidence="2">0</strain>
        <tissue evidence="2">Leaf</tissue>
    </source>
</reference>
<sequence>MMLCKLLPNFLFIERKRVEVWCAVPFLLDGVLLLTLSLLLGESSPSLLRILTPEKVKIALSSFLDTSMSCKLFYMWLAQHIFSRCFYYRISLAIVLVAIKIAQGRYKILSYVNISFIQIYFWERFSACAQPPSPGPLNIVPIRLLIGDSASLIGRAFALL</sequence>
<keyword evidence="1" id="KW-0472">Membrane</keyword>
<evidence type="ECO:0000313" key="2">
    <source>
        <dbReference type="EMBL" id="MBA0810643.1"/>
    </source>
</evidence>
<organism evidence="2 3">
    <name type="scientific">Gossypium harknessii</name>
    <dbReference type="NCBI Taxonomy" id="34285"/>
    <lineage>
        <taxon>Eukaryota</taxon>
        <taxon>Viridiplantae</taxon>
        <taxon>Streptophyta</taxon>
        <taxon>Embryophyta</taxon>
        <taxon>Tracheophyta</taxon>
        <taxon>Spermatophyta</taxon>
        <taxon>Magnoliopsida</taxon>
        <taxon>eudicotyledons</taxon>
        <taxon>Gunneridae</taxon>
        <taxon>Pentapetalae</taxon>
        <taxon>rosids</taxon>
        <taxon>malvids</taxon>
        <taxon>Malvales</taxon>
        <taxon>Malvaceae</taxon>
        <taxon>Malvoideae</taxon>
        <taxon>Gossypium</taxon>
    </lineage>
</organism>
<evidence type="ECO:0000256" key="1">
    <source>
        <dbReference type="SAM" id="Phobius"/>
    </source>
</evidence>
<keyword evidence="1" id="KW-0812">Transmembrane</keyword>
<keyword evidence="3" id="KW-1185">Reference proteome</keyword>
<dbReference type="Proteomes" id="UP000593560">
    <property type="component" value="Unassembled WGS sequence"/>
</dbReference>
<dbReference type="AlphaFoldDB" id="A0A7J9HLM2"/>
<name>A0A7J9HLM2_9ROSI</name>
<protein>
    <submittedName>
        <fullName evidence="2">Uncharacterized protein</fullName>
    </submittedName>
</protein>
<feature type="transmembrane region" description="Helical" evidence="1">
    <location>
        <begin position="20"/>
        <end position="40"/>
    </location>
</feature>
<feature type="transmembrane region" description="Helical" evidence="1">
    <location>
        <begin position="81"/>
        <end position="99"/>
    </location>
</feature>
<dbReference type="EMBL" id="JABFAD010000010">
    <property type="protein sequence ID" value="MBA0810643.1"/>
    <property type="molecule type" value="Genomic_DNA"/>
</dbReference>
<keyword evidence="1" id="KW-1133">Transmembrane helix</keyword>
<dbReference type="OrthoDB" id="10650455at2759"/>
<proteinExistence type="predicted"/>